<gene>
    <name evidence="2" type="ORF">GCM10009769_05750</name>
</gene>
<organism evidence="2 3">
    <name type="scientific">Curtobacterium luteum</name>
    <dbReference type="NCBI Taxonomy" id="33881"/>
    <lineage>
        <taxon>Bacteria</taxon>
        <taxon>Bacillati</taxon>
        <taxon>Actinomycetota</taxon>
        <taxon>Actinomycetes</taxon>
        <taxon>Micrococcales</taxon>
        <taxon>Microbacteriaceae</taxon>
        <taxon>Curtobacterium</taxon>
    </lineage>
</organism>
<comment type="caution">
    <text evidence="2">The sequence shown here is derived from an EMBL/GenBank/DDBJ whole genome shotgun (WGS) entry which is preliminary data.</text>
</comment>
<evidence type="ECO:0008006" key="4">
    <source>
        <dbReference type="Google" id="ProtNLM"/>
    </source>
</evidence>
<accession>A0A8H9L1B6</accession>
<evidence type="ECO:0000256" key="1">
    <source>
        <dbReference type="SAM" id="MobiDB-lite"/>
    </source>
</evidence>
<evidence type="ECO:0000313" key="2">
    <source>
        <dbReference type="EMBL" id="GGK90512.1"/>
    </source>
</evidence>
<dbReference type="EMBL" id="BMOI01000001">
    <property type="protein sequence ID" value="GGK90512.1"/>
    <property type="molecule type" value="Genomic_DNA"/>
</dbReference>
<feature type="compositionally biased region" description="Basic and acidic residues" evidence="1">
    <location>
        <begin position="15"/>
        <end position="24"/>
    </location>
</feature>
<dbReference type="AlphaFoldDB" id="A0A8H9L1B6"/>
<reference evidence="2" key="2">
    <citation type="submission" date="2020-09" db="EMBL/GenBank/DDBJ databases">
        <authorList>
            <person name="Sun Q."/>
            <person name="Ohkuma M."/>
        </authorList>
    </citation>
    <scope>NUCLEOTIDE SEQUENCE</scope>
    <source>
        <strain evidence="2">JCM 1480</strain>
    </source>
</reference>
<dbReference type="Proteomes" id="UP000648535">
    <property type="component" value="Unassembled WGS sequence"/>
</dbReference>
<name>A0A8H9L1B6_9MICO</name>
<reference evidence="2" key="1">
    <citation type="journal article" date="2014" name="Int. J. Syst. Evol. Microbiol.">
        <title>Complete genome sequence of Corynebacterium casei LMG S-19264T (=DSM 44701T), isolated from a smear-ripened cheese.</title>
        <authorList>
            <consortium name="US DOE Joint Genome Institute (JGI-PGF)"/>
            <person name="Walter F."/>
            <person name="Albersmeier A."/>
            <person name="Kalinowski J."/>
            <person name="Ruckert C."/>
        </authorList>
    </citation>
    <scope>NUCLEOTIDE SEQUENCE</scope>
    <source>
        <strain evidence="2">JCM 1480</strain>
    </source>
</reference>
<protein>
    <recommendedName>
        <fullName evidence="4">DUF559 domain-containing protein</fullName>
    </recommendedName>
</protein>
<feature type="region of interest" description="Disordered" evidence="1">
    <location>
        <begin position="1"/>
        <end position="25"/>
    </location>
</feature>
<proteinExistence type="predicted"/>
<evidence type="ECO:0000313" key="3">
    <source>
        <dbReference type="Proteomes" id="UP000648535"/>
    </source>
</evidence>
<sequence length="240" mass="26689">MHGLPYIGDPPSRVDLVDPRRGKTETTAMTRVRPDQSGADHLHERWAAVPSVQDVGCDGAGVTSLVRTLVDVAAVAPLTTSLPMLDAALHARAVWPEMLEFELARGLREQTARASLAVRAGSALSGSPAESMCRVRFRQLGTPEPVQQHEFRRPGEQTAVVDFWFPVQGVVVEVDGRGKYEDPDLLGASTTANAYWREKRREDFVRSFPEVRFVVRLSWSDLMHPERVRQALRRAGVPCR</sequence>